<feature type="domain" description="Glycosyl hydrolase family 95 N-terminal" evidence="2">
    <location>
        <begin position="49"/>
        <end position="287"/>
    </location>
</feature>
<dbReference type="GO" id="GO:0004560">
    <property type="term" value="F:alpha-L-fucosidase activity"/>
    <property type="evidence" value="ECO:0007669"/>
    <property type="project" value="UniProtKB-EC"/>
</dbReference>
<gene>
    <name evidence="5" type="ORF">HD595_001296</name>
</gene>
<dbReference type="PANTHER" id="PTHR31084:SF19">
    <property type="entry name" value="GLYCOSYL HYDROLASE FAMILY 95 N-TERMINAL DOMAIN-CONTAINING PROTEIN"/>
    <property type="match status" value="1"/>
</dbReference>
<comment type="caution">
    <text evidence="5">The sequence shown here is derived from an EMBL/GenBank/DDBJ whole genome shotgun (WGS) entry which is preliminary data.</text>
</comment>
<dbReference type="InterPro" id="IPR008928">
    <property type="entry name" value="6-hairpin_glycosidase_sf"/>
</dbReference>
<keyword evidence="5" id="KW-0378">Hydrolase</keyword>
<dbReference type="Gene3D" id="2.60.120.200">
    <property type="match status" value="1"/>
</dbReference>
<sequence length="1119" mass="118654">MIHPPRGRIGAGLLAVLSLVIWPAAVQARAEAGPDPTTSVQRTPDDLTLWYDQPATDWETQALPIGNGPLGAKIFGGVATEQIQFNEKTLWTGGPGHAGYDFGNWKTPRPGAIAEVQRLIDRDGKMSTGDVAARLGQPKTGFGAYQTFGDLYLDIAGAPASPTGYRRELSLREAVARVGYTADGVAYTREYFASNPGNVIVGRLSADHGGKISFTLRHTSPHKDKTVTASGGRLTVRGRLADNAMTFEAQVRVIAQGGTRTDAGDKITVTGADSAVFVLSAGTDYADTYPAYRGADPHAKVTEAVDAAAAQSYDALRAAHVADYRTLFDRVRLDLGQTAPDIPTDRLRRAYTGGDTPHDRALEALFFAYGRYLLISSSRENDILPANLQGVWNNSTSPPWSADYHVNINLQMNYWLAEQTNLHETTRPYDRYIAALVAPGRKTAKDVYGARGWVVNNETNPFGFTGLHDYGSAFWFPEAAAWTTQHLYDTYRFTGDTGYLRDTAYPIIKGAAEFWLDFLHTDPRDGKLVVSPSYSPEHGDFSAGASMSQQIVREVLTNALAAAKKLGVDEGFQAEAAAALAGLDPGLRIGSWGQLQEWKQDWDSKTDTHRHVSHLYALHPSNQIEAGTPEAAAAEVSLTGRGDGGTGWSKAWKINFWARLLDGDHAHKMLGEQLKASTLDNLWDTHPPFQIDGNFGATSGIAEMLVQSQHDVVHVLPALPGAWKDGSVSGLRARGDVTVGATWKGGAPDTITVRPGKSGPIKVRSSVVAGRYRLTDDRGHEVGPRRDGDVLSWNARAGVTYTIRNEAAVTIKTPASVLPGTPFKAEVTVTATRARAVPASEVTLTLPKGWTADPRSAALPAAPPGGSRTATFTVTPPSADGSRYARIVATATGDSWTGSATAAIGLSPCASPAPGSVLVAWDPVRDGKVADASGNGRDATVTGGAAAYDATAPSGSGLVLDGATYLVTADTTLGLLPEATFAAEVRIGGSGYRRLFDSQPSGDPGTDGVLIDVTPAGALRFIGAGANVTLPVTLPTGRWIDLVVTLDRGGTVTVYVDGEQRATGQATADGITGCTARSLRFGADQGGGQRLTGAVDRAAIFAGKLTAEEVKDWRRLAFG</sequence>
<dbReference type="Pfam" id="PF14498">
    <property type="entry name" value="Glyco_hyd_65N_2"/>
    <property type="match status" value="1"/>
</dbReference>
<proteinExistence type="predicted"/>
<evidence type="ECO:0000259" key="2">
    <source>
        <dbReference type="Pfam" id="PF14498"/>
    </source>
</evidence>
<dbReference type="Gene3D" id="1.50.10.10">
    <property type="match status" value="1"/>
</dbReference>
<keyword evidence="5" id="KW-0326">Glycosidase</keyword>
<feature type="domain" description="Glycosyl hydrolase family 95 catalytic" evidence="4">
    <location>
        <begin position="312"/>
        <end position="705"/>
    </location>
</feature>
<organism evidence="5 6">
    <name type="scientific">Nonomuraea roseoviolacea subsp. carminata</name>
    <dbReference type="NCBI Taxonomy" id="160689"/>
    <lineage>
        <taxon>Bacteria</taxon>
        <taxon>Bacillati</taxon>
        <taxon>Actinomycetota</taxon>
        <taxon>Actinomycetes</taxon>
        <taxon>Streptosporangiales</taxon>
        <taxon>Streptosporangiaceae</taxon>
        <taxon>Nonomuraea</taxon>
    </lineage>
</organism>
<accession>A0ABT1JUX3</accession>
<dbReference type="InterPro" id="IPR013783">
    <property type="entry name" value="Ig-like_fold"/>
</dbReference>
<dbReference type="SUPFAM" id="SSF48208">
    <property type="entry name" value="Six-hairpin glycosidases"/>
    <property type="match status" value="1"/>
</dbReference>
<dbReference type="EMBL" id="JAMZEC010000001">
    <property type="protein sequence ID" value="MCP2345174.1"/>
    <property type="molecule type" value="Genomic_DNA"/>
</dbReference>
<dbReference type="Pfam" id="PF22124">
    <property type="entry name" value="Glyco_hydro_95_cat"/>
    <property type="match status" value="1"/>
</dbReference>
<protein>
    <submittedName>
        <fullName evidence="5">Alpha-L-fucosidase 2</fullName>
        <ecNumber evidence="5">3.2.1.51</ecNumber>
    </submittedName>
</protein>
<evidence type="ECO:0000259" key="4">
    <source>
        <dbReference type="Pfam" id="PF22124"/>
    </source>
</evidence>
<dbReference type="InterPro" id="IPR012341">
    <property type="entry name" value="6hp_glycosidase-like_sf"/>
</dbReference>
<evidence type="ECO:0000259" key="1">
    <source>
        <dbReference type="Pfam" id="PF10633"/>
    </source>
</evidence>
<feature type="domain" description="Alpha fucosidase A-like C-terminal" evidence="3">
    <location>
        <begin position="707"/>
        <end position="803"/>
    </location>
</feature>
<dbReference type="RefSeq" id="WP_253766540.1">
    <property type="nucleotide sequence ID" value="NZ_BAAAVE010000005.1"/>
</dbReference>
<dbReference type="Pfam" id="PF21307">
    <property type="entry name" value="Glyco_hydro_95_C"/>
    <property type="match status" value="1"/>
</dbReference>
<keyword evidence="6" id="KW-1185">Reference proteome</keyword>
<dbReference type="Pfam" id="PF10633">
    <property type="entry name" value="NPCBM_assoc"/>
    <property type="match status" value="1"/>
</dbReference>
<dbReference type="Gene3D" id="2.60.40.10">
    <property type="entry name" value="Immunoglobulins"/>
    <property type="match status" value="1"/>
</dbReference>
<dbReference type="InterPro" id="IPR018905">
    <property type="entry name" value="A-galactase_NEW3"/>
</dbReference>
<dbReference type="InterPro" id="IPR013320">
    <property type="entry name" value="ConA-like_dom_sf"/>
</dbReference>
<dbReference type="EC" id="3.2.1.51" evidence="5"/>
<dbReference type="InterPro" id="IPR027414">
    <property type="entry name" value="GH95_N_dom"/>
</dbReference>
<dbReference type="SUPFAM" id="SSF49899">
    <property type="entry name" value="Concanavalin A-like lectins/glucanases"/>
    <property type="match status" value="1"/>
</dbReference>
<evidence type="ECO:0000259" key="3">
    <source>
        <dbReference type="Pfam" id="PF21307"/>
    </source>
</evidence>
<feature type="domain" description="Alpha-galactosidase NEW3" evidence="1">
    <location>
        <begin position="819"/>
        <end position="879"/>
    </location>
</feature>
<dbReference type="Pfam" id="PF13385">
    <property type="entry name" value="Laminin_G_3"/>
    <property type="match status" value="1"/>
</dbReference>
<name>A0ABT1JUX3_9ACTN</name>
<evidence type="ECO:0000313" key="5">
    <source>
        <dbReference type="EMBL" id="MCP2345174.1"/>
    </source>
</evidence>
<dbReference type="InterPro" id="IPR054363">
    <property type="entry name" value="GH95_cat"/>
</dbReference>
<reference evidence="5 6" key="1">
    <citation type="submission" date="2022-06" db="EMBL/GenBank/DDBJ databases">
        <title>Sequencing the genomes of 1000 actinobacteria strains.</title>
        <authorList>
            <person name="Klenk H.-P."/>
        </authorList>
    </citation>
    <scope>NUCLEOTIDE SEQUENCE [LARGE SCALE GENOMIC DNA]</scope>
    <source>
        <strain evidence="5 6">DSM 44170</strain>
    </source>
</reference>
<dbReference type="InterPro" id="IPR049053">
    <property type="entry name" value="AFCA-like_C"/>
</dbReference>
<evidence type="ECO:0000313" key="6">
    <source>
        <dbReference type="Proteomes" id="UP001320766"/>
    </source>
</evidence>
<dbReference type="PANTHER" id="PTHR31084">
    <property type="entry name" value="ALPHA-L-FUCOSIDASE 2"/>
    <property type="match status" value="1"/>
</dbReference>
<dbReference type="Proteomes" id="UP001320766">
    <property type="component" value="Unassembled WGS sequence"/>
</dbReference>